<proteinExistence type="predicted"/>
<dbReference type="STRING" id="2316362.A0A4Q2DBB9"/>
<dbReference type="OrthoDB" id="4447at2759"/>
<protein>
    <submittedName>
        <fullName evidence="2">Uncharacterized protein</fullName>
    </submittedName>
</protein>
<evidence type="ECO:0000256" key="1">
    <source>
        <dbReference type="SAM" id="MobiDB-lite"/>
    </source>
</evidence>
<evidence type="ECO:0000313" key="2">
    <source>
        <dbReference type="EMBL" id="RXW16101.1"/>
    </source>
</evidence>
<dbReference type="EMBL" id="SDEE01000475">
    <property type="protein sequence ID" value="RXW16101.1"/>
    <property type="molecule type" value="Genomic_DNA"/>
</dbReference>
<dbReference type="Proteomes" id="UP000290288">
    <property type="component" value="Unassembled WGS sequence"/>
</dbReference>
<sequence length="198" mass="21769">MDRFVCLKQSEVVVPPEGGEDEESSSDDDDDGESSGGDEDDEDIWYGDEGEEGDEGRRGIVDDEGVESGREEAVEEDDIEEKIELKQQKGKEKEKAKKKKKSKKETKDDVLASNEPGSAGPESALQEPIDEDDSTDLRKQATSFMSTSKVDPATSGRSEEDILSTPLPGETVAMFYSRSRTYLSFLPSLLPFPPLILP</sequence>
<feature type="compositionally biased region" description="Basic and acidic residues" evidence="1">
    <location>
        <begin position="55"/>
        <end position="72"/>
    </location>
</feature>
<comment type="caution">
    <text evidence="2">The sequence shown here is derived from an EMBL/GenBank/DDBJ whole genome shotgun (WGS) entry which is preliminary data.</text>
</comment>
<reference evidence="2 3" key="1">
    <citation type="submission" date="2019-01" db="EMBL/GenBank/DDBJ databases">
        <title>Draft genome sequence of Psathyrella aberdarensis IHI B618.</title>
        <authorList>
            <person name="Buettner E."/>
            <person name="Kellner H."/>
        </authorList>
    </citation>
    <scope>NUCLEOTIDE SEQUENCE [LARGE SCALE GENOMIC DNA]</scope>
    <source>
        <strain evidence="2 3">IHI B618</strain>
    </source>
</reference>
<dbReference type="AlphaFoldDB" id="A0A4Q2DBB9"/>
<feature type="compositionally biased region" description="Polar residues" evidence="1">
    <location>
        <begin position="140"/>
        <end position="149"/>
    </location>
</feature>
<evidence type="ECO:0000313" key="3">
    <source>
        <dbReference type="Proteomes" id="UP000290288"/>
    </source>
</evidence>
<feature type="region of interest" description="Disordered" evidence="1">
    <location>
        <begin position="1"/>
        <end position="164"/>
    </location>
</feature>
<gene>
    <name evidence="2" type="ORF">EST38_g9761</name>
</gene>
<feature type="compositionally biased region" description="Basic and acidic residues" evidence="1">
    <location>
        <begin position="82"/>
        <end position="95"/>
    </location>
</feature>
<name>A0A4Q2DBB9_9AGAR</name>
<accession>A0A4Q2DBB9</accession>
<keyword evidence="3" id="KW-1185">Reference proteome</keyword>
<organism evidence="2 3">
    <name type="scientific">Candolleomyces aberdarensis</name>
    <dbReference type="NCBI Taxonomy" id="2316362"/>
    <lineage>
        <taxon>Eukaryota</taxon>
        <taxon>Fungi</taxon>
        <taxon>Dikarya</taxon>
        <taxon>Basidiomycota</taxon>
        <taxon>Agaricomycotina</taxon>
        <taxon>Agaricomycetes</taxon>
        <taxon>Agaricomycetidae</taxon>
        <taxon>Agaricales</taxon>
        <taxon>Agaricineae</taxon>
        <taxon>Psathyrellaceae</taxon>
        <taxon>Candolleomyces</taxon>
    </lineage>
</organism>
<feature type="compositionally biased region" description="Acidic residues" evidence="1">
    <location>
        <begin position="18"/>
        <end position="54"/>
    </location>
</feature>